<dbReference type="HOGENOM" id="CLU_3390754_0_0_10"/>
<dbReference type="KEGG" id="pah:Poras_0828"/>
<dbReference type="Proteomes" id="UP000006545">
    <property type="component" value="Chromosome"/>
</dbReference>
<protein>
    <submittedName>
        <fullName evidence="1">Uncharacterized protein</fullName>
    </submittedName>
</protein>
<accession>F4KK47</accession>
<proteinExistence type="predicted"/>
<name>F4KK47_PORAD</name>
<keyword evidence="2" id="KW-1185">Reference proteome</keyword>
<gene>
    <name evidence="1" type="ordered locus">Poras_0828</name>
</gene>
<reference evidence="2" key="1">
    <citation type="submission" date="2011-04" db="EMBL/GenBank/DDBJ databases">
        <title>The complete genome of Porphyromonas asaccharolytica DSM 20707.</title>
        <authorList>
            <person name="Lucas S."/>
            <person name="Han J."/>
            <person name="Lapidus A."/>
            <person name="Bruce D."/>
            <person name="Goodwin L."/>
            <person name="Pitluck S."/>
            <person name="Peters L."/>
            <person name="Kyrpides N."/>
            <person name="Mavromatis K."/>
            <person name="Ivanova N."/>
            <person name="Ovchinnikova G."/>
            <person name="Pagani I."/>
            <person name="Lu M."/>
            <person name="Detter J.C."/>
            <person name="Tapia R."/>
            <person name="Han C."/>
            <person name="Land M."/>
            <person name="Hauser L."/>
            <person name="Markowitz V."/>
            <person name="Cheng J.-F."/>
            <person name="Hugenholtz P."/>
            <person name="Woyke T."/>
            <person name="Wu D."/>
            <person name="Gronow S."/>
            <person name="Wellnitz S."/>
            <person name="Brambilla E."/>
            <person name="Klenk H.-P."/>
            <person name="Eisen J.A."/>
        </authorList>
    </citation>
    <scope>NUCLEOTIDE SEQUENCE [LARGE SCALE GENOMIC DNA]</scope>
    <source>
        <strain evidence="2">ATCC 25260 / DSM 20707 / VPI 4198</strain>
    </source>
</reference>
<dbReference type="EMBL" id="CP002689">
    <property type="protein sequence ID" value="AEE12772.1"/>
    <property type="molecule type" value="Genomic_DNA"/>
</dbReference>
<organism evidence="1 2">
    <name type="scientific">Porphyromonas asaccharolytica (strain ATCC 25260 / DSM 20707 / BCRC 10618 / CCUG 7834 / JCM 6326 / LMG 13178 / VPI 4198 / B440)</name>
    <name type="common">Bacteroides asaccharolyticus</name>
    <dbReference type="NCBI Taxonomy" id="879243"/>
    <lineage>
        <taxon>Bacteria</taxon>
        <taxon>Pseudomonadati</taxon>
        <taxon>Bacteroidota</taxon>
        <taxon>Bacteroidia</taxon>
        <taxon>Bacteroidales</taxon>
        <taxon>Porphyromonadaceae</taxon>
        <taxon>Porphyromonas</taxon>
    </lineage>
</organism>
<evidence type="ECO:0000313" key="1">
    <source>
        <dbReference type="EMBL" id="AEE12772.1"/>
    </source>
</evidence>
<dbReference type="AlphaFoldDB" id="F4KK47"/>
<evidence type="ECO:0000313" key="2">
    <source>
        <dbReference type="Proteomes" id="UP000006545"/>
    </source>
</evidence>
<sequence>MLVGQAGHPTDQHGGYIAIKLLITYNSVIATD</sequence>